<dbReference type="InterPro" id="IPR011990">
    <property type="entry name" value="TPR-like_helical_dom_sf"/>
</dbReference>
<dbReference type="PANTHER" id="PTHR35205">
    <property type="entry name" value="NB-ARC AND TPR DOMAIN PROTEIN"/>
    <property type="match status" value="1"/>
</dbReference>
<proteinExistence type="predicted"/>
<sequence>MWVTASNRTAITDAYAQAGEELCGADPGNPDRAASRFLAWLHAQRNRWLIVLDDLAEPADIRGLWPPDVPHGRTLVTTRRRDTALFSDGRHMVPVGVFTPDQAMSYLTATLPRHGNAATDAELGLLAEELGYLPLALSQAAAYLTDQGMGVGAYRRLLADRAGTLADSVPQSDSLPDDQGLTLAALWSLSVDRADQLRPVGLARRMLQLTAMLDPNGIPQRLLTGPPALAHLGGNRAGRGTPVTPAEALGALRALHRMSLIDHKSDGPLPAVHVHQLVQRATRDDLAVRDRDKAAVAAADALAAIWPDIEREVDLTKALRANAGTVIAHAGTALYAKGVHDLLFLLGRSLDEAGQLQAAIDHLSAMLDTATIHLGPDHPDTLIARNNLARMRGEAGDPAAAAEATADLLTDGLRVLGPDHP</sequence>
<dbReference type="STRING" id="380248.SAMN05216251_1361"/>
<dbReference type="Pfam" id="PF25000">
    <property type="entry name" value="DUF7779"/>
    <property type="match status" value="1"/>
</dbReference>
<accession>A0A1I2MGP7</accession>
<reference evidence="2 3" key="1">
    <citation type="submission" date="2016-10" db="EMBL/GenBank/DDBJ databases">
        <authorList>
            <person name="de Groot N.N."/>
        </authorList>
    </citation>
    <scope>NUCLEOTIDE SEQUENCE [LARGE SCALE GENOMIC DNA]</scope>
    <source>
        <strain evidence="2 3">CGMCC 4.3510</strain>
    </source>
</reference>
<dbReference type="AlphaFoldDB" id="A0A1I2MGP7"/>
<dbReference type="PANTHER" id="PTHR35205:SF1">
    <property type="entry name" value="ZU5 DOMAIN-CONTAINING PROTEIN"/>
    <property type="match status" value="1"/>
</dbReference>
<dbReference type="SUPFAM" id="SSF52540">
    <property type="entry name" value="P-loop containing nucleoside triphosphate hydrolases"/>
    <property type="match status" value="1"/>
</dbReference>
<evidence type="ECO:0000259" key="1">
    <source>
        <dbReference type="Pfam" id="PF25000"/>
    </source>
</evidence>
<name>A0A1I2MGP7_9ACTN</name>
<dbReference type="InterPro" id="IPR056681">
    <property type="entry name" value="DUF7779"/>
</dbReference>
<organism evidence="2 3">
    <name type="scientific">Actinacidiphila alni</name>
    <dbReference type="NCBI Taxonomy" id="380248"/>
    <lineage>
        <taxon>Bacteria</taxon>
        <taxon>Bacillati</taxon>
        <taxon>Actinomycetota</taxon>
        <taxon>Actinomycetes</taxon>
        <taxon>Kitasatosporales</taxon>
        <taxon>Streptomycetaceae</taxon>
        <taxon>Actinacidiphila</taxon>
    </lineage>
</organism>
<keyword evidence="3" id="KW-1185">Reference proteome</keyword>
<protein>
    <recommendedName>
        <fullName evidence="1">DUF7779 domain-containing protein</fullName>
    </recommendedName>
</protein>
<dbReference type="Gene3D" id="3.40.50.300">
    <property type="entry name" value="P-loop containing nucleotide triphosphate hydrolases"/>
    <property type="match status" value="1"/>
</dbReference>
<dbReference type="Gene3D" id="1.25.40.10">
    <property type="entry name" value="Tetratricopeptide repeat domain"/>
    <property type="match status" value="1"/>
</dbReference>
<dbReference type="Pfam" id="PF13424">
    <property type="entry name" value="TPR_12"/>
    <property type="match status" value="1"/>
</dbReference>
<feature type="domain" description="DUF7779" evidence="1">
    <location>
        <begin position="203"/>
        <end position="287"/>
    </location>
</feature>
<dbReference type="SUPFAM" id="SSF48452">
    <property type="entry name" value="TPR-like"/>
    <property type="match status" value="1"/>
</dbReference>
<dbReference type="EMBL" id="FONG01000036">
    <property type="protein sequence ID" value="SFF90652.1"/>
    <property type="molecule type" value="Genomic_DNA"/>
</dbReference>
<dbReference type="InterPro" id="IPR027417">
    <property type="entry name" value="P-loop_NTPase"/>
</dbReference>
<feature type="non-terminal residue" evidence="2">
    <location>
        <position position="421"/>
    </location>
</feature>
<evidence type="ECO:0000313" key="2">
    <source>
        <dbReference type="EMBL" id="SFF90652.1"/>
    </source>
</evidence>
<evidence type="ECO:0000313" key="3">
    <source>
        <dbReference type="Proteomes" id="UP000199323"/>
    </source>
</evidence>
<dbReference type="Proteomes" id="UP000199323">
    <property type="component" value="Unassembled WGS sequence"/>
</dbReference>
<gene>
    <name evidence="2" type="ORF">SAMN05216251_1361</name>
</gene>